<evidence type="ECO:0000256" key="1">
    <source>
        <dbReference type="SAM" id="MobiDB-lite"/>
    </source>
</evidence>
<accession>A0AB36THQ5</accession>
<dbReference type="EMBL" id="PDBW01000001">
    <property type="protein sequence ID" value="PFH02365.1"/>
    <property type="molecule type" value="Genomic_DNA"/>
</dbReference>
<protein>
    <submittedName>
        <fullName evidence="2">Uncharacterized protein</fullName>
    </submittedName>
</protein>
<feature type="compositionally biased region" description="Basic and acidic residues" evidence="1">
    <location>
        <begin position="27"/>
        <end position="39"/>
    </location>
</feature>
<feature type="region of interest" description="Disordered" evidence="1">
    <location>
        <begin position="1"/>
        <end position="47"/>
    </location>
</feature>
<evidence type="ECO:0000313" key="3">
    <source>
        <dbReference type="Proteomes" id="UP000223596"/>
    </source>
</evidence>
<dbReference type="GeneID" id="51518951"/>
<proteinExistence type="predicted"/>
<evidence type="ECO:0000313" key="2">
    <source>
        <dbReference type="EMBL" id="PFH02365.1"/>
    </source>
</evidence>
<reference evidence="2 3" key="1">
    <citation type="submission" date="2017-09" db="EMBL/GenBank/DDBJ databases">
        <title>Evaluation of Pacific Biosciences Sequencing Technology to Finishing C. thermocellum Genome Sequences.</title>
        <authorList>
            <person name="Brown S."/>
        </authorList>
    </citation>
    <scope>NUCLEOTIDE SEQUENCE [LARGE SCALE GENOMIC DNA]</scope>
    <source>
        <strain evidence="2 3">AD2</strain>
    </source>
</reference>
<name>A0AB36THQ5_ACETH</name>
<dbReference type="RefSeq" id="WP_003519153.1">
    <property type="nucleotide sequence ID" value="NZ_CP013828.1"/>
</dbReference>
<gene>
    <name evidence="2" type="ORF">M972_111135</name>
</gene>
<dbReference type="AlphaFoldDB" id="A0AB36THQ5"/>
<sequence length="47" mass="5460">MAKNKKKQKDVKDAKYEFANDQLGENTEPRYEEMKQDKKGGKKAGKK</sequence>
<organism evidence="2 3">
    <name type="scientific">Acetivibrio thermocellus AD2</name>
    <dbReference type="NCBI Taxonomy" id="1138384"/>
    <lineage>
        <taxon>Bacteria</taxon>
        <taxon>Bacillati</taxon>
        <taxon>Bacillota</taxon>
        <taxon>Clostridia</taxon>
        <taxon>Eubacteriales</taxon>
        <taxon>Oscillospiraceae</taxon>
        <taxon>Acetivibrio</taxon>
    </lineage>
</organism>
<dbReference type="Proteomes" id="UP000223596">
    <property type="component" value="Unassembled WGS sequence"/>
</dbReference>
<comment type="caution">
    <text evidence="2">The sequence shown here is derived from an EMBL/GenBank/DDBJ whole genome shotgun (WGS) entry which is preliminary data.</text>
</comment>